<dbReference type="InterPro" id="IPR017731">
    <property type="entry name" value="TssM1-like"/>
</dbReference>
<organism evidence="4 5">
    <name type="scientific">Mesorhizobium waimense</name>
    <dbReference type="NCBI Taxonomy" id="1300307"/>
    <lineage>
        <taxon>Bacteria</taxon>
        <taxon>Pseudomonadati</taxon>
        <taxon>Pseudomonadota</taxon>
        <taxon>Alphaproteobacteria</taxon>
        <taxon>Hyphomicrobiales</taxon>
        <taxon>Phyllobacteriaceae</taxon>
        <taxon>Mesorhizobium</taxon>
    </lineage>
</organism>
<keyword evidence="1" id="KW-0812">Transmembrane</keyword>
<feature type="transmembrane region" description="Helical" evidence="1">
    <location>
        <begin position="44"/>
        <end position="62"/>
    </location>
</feature>
<feature type="domain" description="IcmF-related" evidence="2">
    <location>
        <begin position="524"/>
        <end position="826"/>
    </location>
</feature>
<sequence>MKSIRKTLRSLWVRVSLAGIACALIFILGPHISVGESTPLDDLGSQIAASMVILGYAVGVALQSKLDGVRAYFEDLVQSQVSDALDGTGAERKKANPASSDPDVVRAGTAAEKELQTTLIRLRETLTILKGRRLAGIIGRSWLYQRPWYLVIGPPGSGKTTAIVNCGLSFPLADRSSRRALGRTRSCEWWIADEAVLIDAAGRYTIHESDSERDKAAWRGLLRLLRRYRPRQPLNGVLVTIGISDLNSTSDDVRVDQASCIRQRLLELNRELRLQLPVYVLFTKSDLAAGFVEFFGELGGEGTGAVCGFTFAREPSEGDGDPMESYIPAYEALVGRLNERLLERMQQESNPQRRALIFDFPQQVASLKYLTEQFLQEAFARNPFQEPIMLRGVYFVSGTQVGTRFDRVAEARSQIFEVARPPCPGLPGQRRSYFIGRLLREVVFAEAELVDADPRFLRRQRRVRYGVYAIGAAAMIAAGVFWTVTYVRNVTLIESVRLTADSYAAEAKKLNLDRVDNGELRPILPLLQRLRNIRGGNADGDTAGDRLAGLGLDQSKKISLQARAAYHRALNTVLLPRLISRLETLLAETHDPLFLYEVLNVYLMLGKQAPLQREVVKNWMAVDWRVMFPAEADADLRHALADHLDALLEPPLPHVALNSELIEKSRAKLQAVSMPRGVFDIIATSPAASQPPTSRLDDHAGPFAETVLVCKSGQPLSAKIPGLYTRMGFYGTFLHLLPQVADAIAAESWVLDAQAVAPAAAGDVSQQLRRPAADLYAREFAFRRDQLIGDVSLRPIGTMDDALRTLDTPSAPTSPMRRFLVAMAQELRLEQRPAPEDGMTKGNGVAKSEAPPTDVAELIPSRAVADTPEAYVRLYTDDHVRWLHQRVDIPPNSQVSAQAPIDSALQNLGELYRSLSQTQGLTGSDSLEKDDQAGVAIRQIESGATNLPEAYQTMNSEAS</sequence>
<dbReference type="PANTHER" id="PTHR36153">
    <property type="entry name" value="INNER MEMBRANE PROTEIN-RELATED"/>
    <property type="match status" value="1"/>
</dbReference>
<evidence type="ECO:0000313" key="4">
    <source>
        <dbReference type="EMBL" id="RJT29459.1"/>
    </source>
</evidence>
<dbReference type="PANTHER" id="PTHR36153:SF1">
    <property type="entry name" value="TYPE VI SECRETION SYSTEM COMPONENT TSSM1"/>
    <property type="match status" value="1"/>
</dbReference>
<gene>
    <name evidence="4" type="primary">tssM</name>
    <name evidence="4" type="ORF">D3227_31905</name>
</gene>
<dbReference type="Pfam" id="PF06761">
    <property type="entry name" value="IcmF-related"/>
    <property type="match status" value="1"/>
</dbReference>
<protein>
    <submittedName>
        <fullName evidence="4">Type VI secretion system membrane subunit TssM</fullName>
    </submittedName>
</protein>
<feature type="transmembrane region" description="Helical" evidence="1">
    <location>
        <begin position="465"/>
        <end position="487"/>
    </location>
</feature>
<dbReference type="OrthoDB" id="9758229at2"/>
<dbReference type="NCBIfam" id="TIGR03348">
    <property type="entry name" value="VI_IcmF"/>
    <property type="match status" value="1"/>
</dbReference>
<dbReference type="SUPFAM" id="SSF52540">
    <property type="entry name" value="P-loop containing nucleoside triphosphate hydrolases"/>
    <property type="match status" value="1"/>
</dbReference>
<proteinExistence type="predicted"/>
<dbReference type="InterPro" id="IPR053156">
    <property type="entry name" value="T6SS_TssM-like"/>
</dbReference>
<feature type="domain" description="Type VI secretion system component TssM1 N-terminal" evidence="3">
    <location>
        <begin position="212"/>
        <end position="470"/>
    </location>
</feature>
<dbReference type="InterPro" id="IPR009612">
    <property type="entry name" value="IcmF-rel"/>
</dbReference>
<comment type="caution">
    <text evidence="4">The sequence shown here is derived from an EMBL/GenBank/DDBJ whole genome shotgun (WGS) entry which is preliminary data.</text>
</comment>
<dbReference type="RefSeq" id="WP_120018165.1">
    <property type="nucleotide sequence ID" value="NZ_QZWZ01000042.1"/>
</dbReference>
<keyword evidence="5" id="KW-1185">Reference proteome</keyword>
<dbReference type="InterPro" id="IPR027417">
    <property type="entry name" value="P-loop_NTPase"/>
</dbReference>
<feature type="transmembrane region" description="Helical" evidence="1">
    <location>
        <begin position="12"/>
        <end position="32"/>
    </location>
</feature>
<evidence type="ECO:0000313" key="5">
    <source>
        <dbReference type="Proteomes" id="UP000272706"/>
    </source>
</evidence>
<dbReference type="InterPro" id="IPR025743">
    <property type="entry name" value="TssM1_N"/>
</dbReference>
<dbReference type="Proteomes" id="UP000272706">
    <property type="component" value="Unassembled WGS sequence"/>
</dbReference>
<dbReference type="AlphaFoldDB" id="A0A3A5K2T6"/>
<dbReference type="EMBL" id="QZWZ01000042">
    <property type="protein sequence ID" value="RJT29459.1"/>
    <property type="molecule type" value="Genomic_DNA"/>
</dbReference>
<evidence type="ECO:0000256" key="1">
    <source>
        <dbReference type="SAM" id="Phobius"/>
    </source>
</evidence>
<keyword evidence="1" id="KW-1133">Transmembrane helix</keyword>
<reference evidence="4 5" key="1">
    <citation type="submission" date="2018-09" db="EMBL/GenBank/DDBJ databases">
        <title>Mesorhizobium carmichaelinearum sp. nov. isolated from Carmichaelinea spp. root nodules in New Zealand.</title>
        <authorList>
            <person name="De Meyer S.E."/>
        </authorList>
    </citation>
    <scope>NUCLEOTIDE SEQUENCE [LARGE SCALE GENOMIC DNA]</scope>
    <source>
        <strain evidence="4 5">ICMP19557</strain>
    </source>
</reference>
<name>A0A3A5K2T6_9HYPH</name>
<evidence type="ECO:0000259" key="3">
    <source>
        <dbReference type="Pfam" id="PF14331"/>
    </source>
</evidence>
<evidence type="ECO:0000259" key="2">
    <source>
        <dbReference type="Pfam" id="PF06761"/>
    </source>
</evidence>
<accession>A0A3A5K2T6</accession>
<dbReference type="Pfam" id="PF14331">
    <property type="entry name" value="IcmF-related_N"/>
    <property type="match status" value="1"/>
</dbReference>
<keyword evidence="1" id="KW-0472">Membrane</keyword>